<feature type="domain" description="HTH gntR-type" evidence="7">
    <location>
        <begin position="5"/>
        <end position="73"/>
    </location>
</feature>
<dbReference type="InterPro" id="IPR011711">
    <property type="entry name" value="GntR_C"/>
</dbReference>
<dbReference type="InterPro" id="IPR000524">
    <property type="entry name" value="Tscrpt_reg_HTH_GntR"/>
</dbReference>
<dbReference type="InterPro" id="IPR036388">
    <property type="entry name" value="WH-like_DNA-bd_sf"/>
</dbReference>
<dbReference type="Gene3D" id="1.20.120.530">
    <property type="entry name" value="GntR ligand-binding domain-like"/>
    <property type="match status" value="1"/>
</dbReference>
<evidence type="ECO:0000256" key="3">
    <source>
        <dbReference type="ARBA" id="ARBA00023125"/>
    </source>
</evidence>
<dbReference type="SUPFAM" id="SSF46785">
    <property type="entry name" value="Winged helix' DNA-binding domain"/>
    <property type="match status" value="1"/>
</dbReference>
<evidence type="ECO:0000313" key="8">
    <source>
        <dbReference type="EMBL" id="MYN01583.1"/>
    </source>
</evidence>
<evidence type="ECO:0000256" key="1">
    <source>
        <dbReference type="ARBA" id="ARBA00022491"/>
    </source>
</evidence>
<dbReference type="SMART" id="SM00895">
    <property type="entry name" value="FCD"/>
    <property type="match status" value="1"/>
</dbReference>
<keyword evidence="1" id="KW-0678">Repressor</keyword>
<comment type="function">
    <text evidence="5">Transcriptional repressor for the pyruvate dehydrogenase complex genes aceEF and lpd.</text>
</comment>
<dbReference type="GO" id="GO:0003700">
    <property type="term" value="F:DNA-binding transcription factor activity"/>
    <property type="evidence" value="ECO:0007669"/>
    <property type="project" value="InterPro"/>
</dbReference>
<dbReference type="SUPFAM" id="SSF48008">
    <property type="entry name" value="GntR ligand-binding domain-like"/>
    <property type="match status" value="1"/>
</dbReference>
<dbReference type="AlphaFoldDB" id="A0A6N9HEV3"/>
<dbReference type="GO" id="GO:0003677">
    <property type="term" value="F:DNA binding"/>
    <property type="evidence" value="ECO:0007669"/>
    <property type="project" value="UniProtKB-KW"/>
</dbReference>
<sequence length="249" mass="28050">MPSAPRLSDVVATELETRILEGSLKPGDRLPAERELAIELGVSRPSLRGALQSLVAKGLLVTRHGGGTFVTDSMQAAFTDPWQQMLKDHPDIHGDMLEFRHMLEGQAAQLAAERATDEDFERIRSCYEALEQAFQGQDMEKCIETDVAFHQAIAEASHNVLIGHLSSSLHKVMQGHVESNLAYLNERPDLWAQLREQHRTIWEAVRERRMEVAVRAAHQHLDFVQLTMRETMKNEERRSAATRRLGAAA</sequence>
<evidence type="ECO:0000313" key="9">
    <source>
        <dbReference type="Proteomes" id="UP000448575"/>
    </source>
</evidence>
<dbReference type="InterPro" id="IPR008920">
    <property type="entry name" value="TF_FadR/GntR_C"/>
</dbReference>
<keyword evidence="3" id="KW-0238">DNA-binding</keyword>
<evidence type="ECO:0000256" key="4">
    <source>
        <dbReference type="ARBA" id="ARBA00023163"/>
    </source>
</evidence>
<keyword evidence="4" id="KW-0804">Transcription</keyword>
<reference evidence="8 9" key="1">
    <citation type="submission" date="2019-12" db="EMBL/GenBank/DDBJ databases">
        <title>Novel species isolated from a subtropical stream in China.</title>
        <authorList>
            <person name="Lu H."/>
        </authorList>
    </citation>
    <scope>NUCLEOTIDE SEQUENCE [LARGE SCALE GENOMIC DNA]</scope>
    <source>
        <strain evidence="8 9">DS3</strain>
    </source>
</reference>
<keyword evidence="2" id="KW-0805">Transcription regulation</keyword>
<dbReference type="Pfam" id="PF07729">
    <property type="entry name" value="FCD"/>
    <property type="match status" value="1"/>
</dbReference>
<dbReference type="InterPro" id="IPR036390">
    <property type="entry name" value="WH_DNA-bd_sf"/>
</dbReference>
<evidence type="ECO:0000256" key="5">
    <source>
        <dbReference type="ARBA" id="ARBA00037357"/>
    </source>
</evidence>
<dbReference type="EMBL" id="WWCJ01000003">
    <property type="protein sequence ID" value="MYN01583.1"/>
    <property type="molecule type" value="Genomic_DNA"/>
</dbReference>
<proteinExistence type="predicted"/>
<accession>A0A6N9HEV3</accession>
<dbReference type="RefSeq" id="WP_161024593.1">
    <property type="nucleotide sequence ID" value="NZ_WWCJ01000003.1"/>
</dbReference>
<dbReference type="PANTHER" id="PTHR43537:SF34">
    <property type="entry name" value="PYRUVATE DEHYDROGENASE COMPLEX REPRESSOR"/>
    <property type="match status" value="1"/>
</dbReference>
<dbReference type="PRINTS" id="PR00035">
    <property type="entry name" value="HTHGNTR"/>
</dbReference>
<dbReference type="PROSITE" id="PS50949">
    <property type="entry name" value="HTH_GNTR"/>
    <property type="match status" value="1"/>
</dbReference>
<evidence type="ECO:0000256" key="6">
    <source>
        <dbReference type="ARBA" id="ARBA00039592"/>
    </source>
</evidence>
<dbReference type="Pfam" id="PF00392">
    <property type="entry name" value="GntR"/>
    <property type="match status" value="1"/>
</dbReference>
<gene>
    <name evidence="8" type="ORF">GTP41_05675</name>
</gene>
<comment type="caution">
    <text evidence="8">The sequence shown here is derived from an EMBL/GenBank/DDBJ whole genome shotgun (WGS) entry which is preliminary data.</text>
</comment>
<protein>
    <recommendedName>
        <fullName evidence="6">Pyruvate dehydrogenase complex repressor</fullName>
    </recommendedName>
</protein>
<evidence type="ECO:0000256" key="2">
    <source>
        <dbReference type="ARBA" id="ARBA00023015"/>
    </source>
</evidence>
<dbReference type="Gene3D" id="1.10.10.10">
    <property type="entry name" value="Winged helix-like DNA-binding domain superfamily/Winged helix DNA-binding domain"/>
    <property type="match status" value="1"/>
</dbReference>
<organism evidence="8 9">
    <name type="scientific">Pseudoduganella guangdongensis</name>
    <dbReference type="NCBI Taxonomy" id="2692179"/>
    <lineage>
        <taxon>Bacteria</taxon>
        <taxon>Pseudomonadati</taxon>
        <taxon>Pseudomonadota</taxon>
        <taxon>Betaproteobacteria</taxon>
        <taxon>Burkholderiales</taxon>
        <taxon>Oxalobacteraceae</taxon>
        <taxon>Telluria group</taxon>
        <taxon>Pseudoduganella</taxon>
    </lineage>
</organism>
<name>A0A6N9HEV3_9BURK</name>
<dbReference type="Proteomes" id="UP000448575">
    <property type="component" value="Unassembled WGS sequence"/>
</dbReference>
<dbReference type="CDD" id="cd07377">
    <property type="entry name" value="WHTH_GntR"/>
    <property type="match status" value="1"/>
</dbReference>
<dbReference type="SMART" id="SM00345">
    <property type="entry name" value="HTH_GNTR"/>
    <property type="match status" value="1"/>
</dbReference>
<dbReference type="PANTHER" id="PTHR43537">
    <property type="entry name" value="TRANSCRIPTIONAL REGULATOR, GNTR FAMILY"/>
    <property type="match status" value="1"/>
</dbReference>
<keyword evidence="9" id="KW-1185">Reference proteome</keyword>
<evidence type="ECO:0000259" key="7">
    <source>
        <dbReference type="PROSITE" id="PS50949"/>
    </source>
</evidence>